<dbReference type="Pfam" id="PF01432">
    <property type="entry name" value="Peptidase_M3"/>
    <property type="match status" value="1"/>
</dbReference>
<dbReference type="PANTHER" id="PTHR11804">
    <property type="entry name" value="PROTEASE M3 THIMET OLIGOPEPTIDASE-RELATED"/>
    <property type="match status" value="1"/>
</dbReference>
<dbReference type="EMBL" id="BBYR01000034">
    <property type="protein sequence ID" value="GAP36351.1"/>
    <property type="molecule type" value="Genomic_DNA"/>
</dbReference>
<dbReference type="EC" id="3.4.24.70" evidence="8"/>
<dbReference type="GO" id="GO:0005829">
    <property type="term" value="C:cytosol"/>
    <property type="evidence" value="ECO:0007669"/>
    <property type="project" value="UniProtKB-ARBA"/>
</dbReference>
<keyword evidence="5 9" id="KW-0862">Zinc</keyword>
<dbReference type="GO" id="GO:0004222">
    <property type="term" value="F:metalloendopeptidase activity"/>
    <property type="evidence" value="ECO:0007669"/>
    <property type="project" value="UniProtKB-EC"/>
</dbReference>
<dbReference type="GO" id="GO:0046872">
    <property type="term" value="F:metal ion binding"/>
    <property type="evidence" value="ECO:0007669"/>
    <property type="project" value="UniProtKB-UniRule"/>
</dbReference>
<reference evidence="13" key="1">
    <citation type="submission" date="2015-07" db="EMBL/GenBank/DDBJ databases">
        <title>Discovery of a poly(ethylene terephthalate assimilation.</title>
        <authorList>
            <person name="Yoshida S."/>
            <person name="Hiraga K."/>
            <person name="Takehana T."/>
            <person name="Taniguchi I."/>
            <person name="Yamaji H."/>
            <person name="Maeda Y."/>
            <person name="Toyohara K."/>
            <person name="Miyamoto K."/>
            <person name="Kimura Y."/>
            <person name="Oda K."/>
        </authorList>
    </citation>
    <scope>NUCLEOTIDE SEQUENCE [LARGE SCALE GENOMIC DNA]</scope>
    <source>
        <strain evidence="13">NBRC 110686 / TISTR 2288 / 201-F6</strain>
    </source>
</reference>
<evidence type="ECO:0000313" key="13">
    <source>
        <dbReference type="Proteomes" id="UP000037660"/>
    </source>
</evidence>
<feature type="domain" description="Peptidase M3A/M3B catalytic" evidence="10">
    <location>
        <begin position="207"/>
        <end position="656"/>
    </location>
</feature>
<dbReference type="InterPro" id="IPR001567">
    <property type="entry name" value="Pept_M3A_M3B_dom"/>
</dbReference>
<evidence type="ECO:0000256" key="1">
    <source>
        <dbReference type="ARBA" id="ARBA00006040"/>
    </source>
</evidence>
<evidence type="ECO:0000313" key="12">
    <source>
        <dbReference type="EMBL" id="GAP36351.1"/>
    </source>
</evidence>
<proteinExistence type="inferred from homology"/>
<protein>
    <recommendedName>
        <fullName evidence="8">oligopeptidase A</fullName>
        <ecNumber evidence="8">3.4.24.70</ecNumber>
    </recommendedName>
</protein>
<keyword evidence="6 9" id="KW-0482">Metalloprotease</keyword>
<dbReference type="SUPFAM" id="SSF55486">
    <property type="entry name" value="Metalloproteases ('zincins'), catalytic domain"/>
    <property type="match status" value="1"/>
</dbReference>
<dbReference type="InterPro" id="IPR045090">
    <property type="entry name" value="Pept_M3A_M3B"/>
</dbReference>
<keyword evidence="13" id="KW-1185">Reference proteome</keyword>
<dbReference type="InterPro" id="IPR034005">
    <property type="entry name" value="M3A_DCP"/>
</dbReference>
<dbReference type="InterPro" id="IPR024079">
    <property type="entry name" value="MetalloPept_cat_dom_sf"/>
</dbReference>
<dbReference type="GO" id="GO:0006508">
    <property type="term" value="P:proteolysis"/>
    <property type="evidence" value="ECO:0007669"/>
    <property type="project" value="UniProtKB-KW"/>
</dbReference>
<organism evidence="12 13">
    <name type="scientific">Piscinibacter sakaiensis</name>
    <name type="common">Ideonella sakaiensis</name>
    <dbReference type="NCBI Taxonomy" id="1547922"/>
    <lineage>
        <taxon>Bacteria</taxon>
        <taxon>Pseudomonadati</taxon>
        <taxon>Pseudomonadota</taxon>
        <taxon>Betaproteobacteria</taxon>
        <taxon>Burkholderiales</taxon>
        <taxon>Sphaerotilaceae</taxon>
        <taxon>Piscinibacter</taxon>
    </lineage>
</organism>
<comment type="caution">
    <text evidence="12">The sequence shown here is derived from an EMBL/GenBank/DDBJ whole genome shotgun (WGS) entry which is preliminary data.</text>
</comment>
<keyword evidence="4 9" id="KW-0378">Hydrolase</keyword>
<dbReference type="OrthoDB" id="9773538at2"/>
<evidence type="ECO:0000259" key="10">
    <source>
        <dbReference type="Pfam" id="PF01432"/>
    </source>
</evidence>
<dbReference type="Proteomes" id="UP000037660">
    <property type="component" value="Unassembled WGS sequence"/>
</dbReference>
<dbReference type="InterPro" id="IPR045666">
    <property type="entry name" value="OpdA_N"/>
</dbReference>
<dbReference type="AlphaFoldDB" id="A0A0K8P143"/>
<evidence type="ECO:0000256" key="7">
    <source>
        <dbReference type="ARBA" id="ARBA00024603"/>
    </source>
</evidence>
<dbReference type="RefSeq" id="WP_054020353.1">
    <property type="nucleotide sequence ID" value="NZ_BBYR01000034.1"/>
</dbReference>
<gene>
    <name evidence="12" type="ORF">ISF6_2191</name>
</gene>
<comment type="catalytic activity">
    <reaction evidence="7">
        <text>Hydrolysis of oligopeptides, with broad specificity. Gly or Ala commonly occur as P1 or P1' residues, but more distant residues are also important, as is shown by the fact that Z-Gly-Pro-Gly-|-Gly-Pro-Ala is cleaved, but not Z-(Gly)(5).</text>
        <dbReference type="EC" id="3.4.24.70"/>
    </reaction>
</comment>
<accession>A0A0K8P143</accession>
<evidence type="ECO:0000256" key="8">
    <source>
        <dbReference type="ARBA" id="ARBA00026100"/>
    </source>
</evidence>
<comment type="cofactor">
    <cofactor evidence="9">
        <name>Zn(2+)</name>
        <dbReference type="ChEBI" id="CHEBI:29105"/>
    </cofactor>
    <text evidence="9">Binds 1 zinc ion.</text>
</comment>
<dbReference type="Gene3D" id="1.10.1370.10">
    <property type="entry name" value="Neurolysin, domain 3"/>
    <property type="match status" value="1"/>
</dbReference>
<dbReference type="Gene3D" id="3.40.390.10">
    <property type="entry name" value="Collagenase (Catalytic Domain)"/>
    <property type="match status" value="1"/>
</dbReference>
<sequence length="662" mass="73424">MTVEPTEVRPAIEALIGRAEAALAEATRDTMAADAKRLAAVLDMPVEALGEAWGAVMHLHAVSDTPALREAVRRTQPLVTSFYARLASDERLYALLARIEREGSASLGAAGRRALSNSLRSFRLAGAELAAADKARFVLLQQRLGELSREFSNHELDATDAFVHWATADDLEGVPPDALARMKAAARDAGRPDMFKVTLQQPCLVPVLQYARNRGLREALYRANVTRASESGPAQRDNGPVIAEIMALRQERAALLGMASHAEVSLETKMAESPAEVAAFLRDLSRRSRGRALAELDELSAWARDHLALERLEPWDLAYATEALRQARYRYSDQDVQRHFRLDEVMAGLFDLARCLFDVSFHVESTPAWHPDVRSYRVERHGELLGRFFLDPYARVGKRAGAWMNGAQPRWRRPDGSLRTALAYLVTNFAAPADATPARLRHADVVTLFHEFGHGLHFLLCEEDTLGVSGLSGVEWDAVELPSQLMENFAWQWPVLEQITRDPETGEHLPRALFDQMIAARNFQGGLGLLRQVELALFDLRLHAEPSRAGQAQAVLDEVRTEVAVVRSPAFNRFQNTFSHVFAGGYAAGYYSYLWAEVLASDAWDVFEQAGGVDATVGRRYLDSILARGGSRPMAESFEAFRGRRPTVDALLRQRGLLAQPA</sequence>
<dbReference type="FunFam" id="3.40.390.10:FF:000009">
    <property type="entry name" value="Oligopeptidase A"/>
    <property type="match status" value="1"/>
</dbReference>
<dbReference type="STRING" id="1547922.ISF6_2191"/>
<dbReference type="CDD" id="cd06456">
    <property type="entry name" value="M3A_DCP"/>
    <property type="match status" value="1"/>
</dbReference>
<reference evidence="12 13" key="2">
    <citation type="journal article" date="2016" name="Science">
        <title>A bacterium that degrades and assimilates poly(ethylene terephthalate).</title>
        <authorList>
            <person name="Yoshida S."/>
            <person name="Hiraga K."/>
            <person name="Takehana T."/>
            <person name="Taniguchi I."/>
            <person name="Yamaji H."/>
            <person name="Maeda Y."/>
            <person name="Toyohara K."/>
            <person name="Miyamoto K."/>
            <person name="Kimura Y."/>
            <person name="Oda K."/>
        </authorList>
    </citation>
    <scope>NUCLEOTIDE SEQUENCE [LARGE SCALE GENOMIC DNA]</scope>
    <source>
        <strain evidence="13">NBRC 110686 / TISTR 2288 / 201-F6</strain>
    </source>
</reference>
<dbReference type="Gene3D" id="1.10.1370.40">
    <property type="match status" value="1"/>
</dbReference>
<evidence type="ECO:0000256" key="9">
    <source>
        <dbReference type="RuleBase" id="RU003435"/>
    </source>
</evidence>
<evidence type="ECO:0000256" key="6">
    <source>
        <dbReference type="ARBA" id="ARBA00023049"/>
    </source>
</evidence>
<evidence type="ECO:0000256" key="3">
    <source>
        <dbReference type="ARBA" id="ARBA00022723"/>
    </source>
</evidence>
<dbReference type="Pfam" id="PF19310">
    <property type="entry name" value="TOP_N"/>
    <property type="match status" value="1"/>
</dbReference>
<keyword evidence="3 9" id="KW-0479">Metal-binding</keyword>
<dbReference type="GO" id="GO:0006518">
    <property type="term" value="P:peptide metabolic process"/>
    <property type="evidence" value="ECO:0007669"/>
    <property type="project" value="TreeGrafter"/>
</dbReference>
<comment type="similarity">
    <text evidence="1 9">Belongs to the peptidase M3 family.</text>
</comment>
<feature type="domain" description="Oligopeptidase A N-terminal" evidence="11">
    <location>
        <begin position="15"/>
        <end position="131"/>
    </location>
</feature>
<name>A0A0K8P143_PISS1</name>
<dbReference type="InterPro" id="IPR024077">
    <property type="entry name" value="Neurolysin/TOP_dom2"/>
</dbReference>
<evidence type="ECO:0000256" key="2">
    <source>
        <dbReference type="ARBA" id="ARBA00022670"/>
    </source>
</evidence>
<evidence type="ECO:0000256" key="5">
    <source>
        <dbReference type="ARBA" id="ARBA00022833"/>
    </source>
</evidence>
<evidence type="ECO:0000259" key="11">
    <source>
        <dbReference type="Pfam" id="PF19310"/>
    </source>
</evidence>
<evidence type="ECO:0000256" key="4">
    <source>
        <dbReference type="ARBA" id="ARBA00022801"/>
    </source>
</evidence>
<keyword evidence="2 9" id="KW-0645">Protease</keyword>
<dbReference type="PANTHER" id="PTHR11804:SF84">
    <property type="entry name" value="SACCHAROLYSIN"/>
    <property type="match status" value="1"/>
</dbReference>